<evidence type="ECO:0000313" key="1">
    <source>
        <dbReference type="EMBL" id="MFC0524499.1"/>
    </source>
</evidence>
<dbReference type="Proteomes" id="UP001589836">
    <property type="component" value="Unassembled WGS sequence"/>
</dbReference>
<dbReference type="EMBL" id="JBHLTP010000011">
    <property type="protein sequence ID" value="MFC0524499.1"/>
    <property type="molecule type" value="Genomic_DNA"/>
</dbReference>
<gene>
    <name evidence="1" type="ORF">ACFFGV_13065</name>
</gene>
<keyword evidence="2" id="KW-1185">Reference proteome</keyword>
<evidence type="ECO:0000313" key="2">
    <source>
        <dbReference type="Proteomes" id="UP001589836"/>
    </source>
</evidence>
<reference evidence="1 2" key="1">
    <citation type="submission" date="2024-09" db="EMBL/GenBank/DDBJ databases">
        <authorList>
            <person name="Sun Q."/>
            <person name="Mori K."/>
        </authorList>
    </citation>
    <scope>NUCLEOTIDE SEQUENCE [LARGE SCALE GENOMIC DNA]</scope>
    <source>
        <strain evidence="1 2">NCAIM B.02529</strain>
    </source>
</reference>
<organism evidence="1 2">
    <name type="scientific">Pontibacillus salicampi</name>
    <dbReference type="NCBI Taxonomy" id="1449801"/>
    <lineage>
        <taxon>Bacteria</taxon>
        <taxon>Bacillati</taxon>
        <taxon>Bacillota</taxon>
        <taxon>Bacilli</taxon>
        <taxon>Bacillales</taxon>
        <taxon>Bacillaceae</taxon>
        <taxon>Pontibacillus</taxon>
    </lineage>
</organism>
<proteinExistence type="predicted"/>
<sequence length="52" mass="5450">MRKLSIALLLIFGLFLFGTLVYGLIAKSSDSKSEGNGSTPASVGKIVEMSVC</sequence>
<protein>
    <submittedName>
        <fullName evidence="1">Uncharacterized protein</fullName>
    </submittedName>
</protein>
<dbReference type="RefSeq" id="WP_377348534.1">
    <property type="nucleotide sequence ID" value="NZ_JBHLTP010000011.1"/>
</dbReference>
<name>A0ABV6LQ14_9BACI</name>
<comment type="caution">
    <text evidence="1">The sequence shown here is derived from an EMBL/GenBank/DDBJ whole genome shotgun (WGS) entry which is preliminary data.</text>
</comment>
<accession>A0ABV6LQ14</accession>